<dbReference type="Proteomes" id="UP000676169">
    <property type="component" value="Chromosome"/>
</dbReference>
<feature type="domain" description="ACT" evidence="1">
    <location>
        <begin position="13"/>
        <end position="150"/>
    </location>
</feature>
<keyword evidence="3" id="KW-1185">Reference proteome</keyword>
<gene>
    <name evidence="2" type="ORF">KBB96_02100</name>
</gene>
<dbReference type="AlphaFoldDB" id="A0A975J0C5"/>
<dbReference type="SUPFAM" id="SSF55021">
    <property type="entry name" value="ACT-like"/>
    <property type="match status" value="1"/>
</dbReference>
<accession>A0A975J0C5</accession>
<reference evidence="2" key="1">
    <citation type="submission" date="2021-04" db="EMBL/GenBank/DDBJ databases">
        <title>Luteolibacter sp. 32A isolated from the skin of an Anderson's salamander (Ambystoma andersonii).</title>
        <authorList>
            <person name="Spergser J."/>
            <person name="Busse H.-J."/>
        </authorList>
    </citation>
    <scope>NUCLEOTIDE SEQUENCE</scope>
    <source>
        <strain evidence="2">32A</strain>
    </source>
</reference>
<protein>
    <recommendedName>
        <fullName evidence="1">ACT domain-containing protein</fullName>
    </recommendedName>
</protein>
<dbReference type="KEGG" id="lamb:KBB96_02100"/>
<dbReference type="InterPro" id="IPR045739">
    <property type="entry name" value="ACT_dom_pair"/>
</dbReference>
<evidence type="ECO:0000259" key="1">
    <source>
        <dbReference type="Pfam" id="PF19571"/>
    </source>
</evidence>
<dbReference type="Gene3D" id="3.30.2130.10">
    <property type="entry name" value="VC0802-like"/>
    <property type="match status" value="1"/>
</dbReference>
<evidence type="ECO:0000313" key="3">
    <source>
        <dbReference type="Proteomes" id="UP000676169"/>
    </source>
</evidence>
<organism evidence="2 3">
    <name type="scientific">Luteolibacter ambystomatis</name>
    <dbReference type="NCBI Taxonomy" id="2824561"/>
    <lineage>
        <taxon>Bacteria</taxon>
        <taxon>Pseudomonadati</taxon>
        <taxon>Verrucomicrobiota</taxon>
        <taxon>Verrucomicrobiia</taxon>
        <taxon>Verrucomicrobiales</taxon>
        <taxon>Verrucomicrobiaceae</taxon>
        <taxon>Luteolibacter</taxon>
    </lineage>
</organism>
<evidence type="ECO:0000313" key="2">
    <source>
        <dbReference type="EMBL" id="QUE51692.1"/>
    </source>
</evidence>
<proteinExistence type="predicted"/>
<dbReference type="PANTHER" id="PTHR40099">
    <property type="entry name" value="ACETOLACTATE SYNTHASE, SMALL SUBUNIT"/>
    <property type="match status" value="1"/>
</dbReference>
<dbReference type="EMBL" id="CP073100">
    <property type="protein sequence ID" value="QUE51692.1"/>
    <property type="molecule type" value="Genomic_DNA"/>
</dbReference>
<dbReference type="Pfam" id="PF19571">
    <property type="entry name" value="ACT_8"/>
    <property type="match status" value="1"/>
</dbReference>
<name>A0A975J0C5_9BACT</name>
<dbReference type="PANTHER" id="PTHR40099:SF1">
    <property type="entry name" value="ACETOLACTATE SYNTHASE, SMALL SUBUNIT"/>
    <property type="match status" value="1"/>
</dbReference>
<dbReference type="InterPro" id="IPR045865">
    <property type="entry name" value="ACT-like_dom_sf"/>
</dbReference>
<dbReference type="RefSeq" id="WP_211631831.1">
    <property type="nucleotide sequence ID" value="NZ_CP073100.1"/>
</dbReference>
<sequence length="152" mass="16549">MEPPVIVEPGSPVRQFAVMLPNRAGALAALVKLLRTSAIEVLGLSVQDSRDATIARLILSDPDTAEHIFIEKGIPHTTCDVIVVALRESGPGLLQCLDHLMGAETNIDFAYSLMPGPEGRSMLAMHVEDYEFAVTVLQTSGFKLMYQEDLSR</sequence>